<accession>A0A2Z3GL81</accession>
<dbReference type="KEGG" id="hnv:DDQ68_18365"/>
<proteinExistence type="predicted"/>
<dbReference type="OrthoDB" id="1094220at2"/>
<dbReference type="AlphaFoldDB" id="A0A2Z3GL81"/>
<keyword evidence="2" id="KW-1185">Reference proteome</keyword>
<protein>
    <submittedName>
        <fullName evidence="1">Uncharacterized protein</fullName>
    </submittedName>
</protein>
<evidence type="ECO:0000313" key="2">
    <source>
        <dbReference type="Proteomes" id="UP000245999"/>
    </source>
</evidence>
<reference evidence="2" key="1">
    <citation type="submission" date="2018-04" db="EMBL/GenBank/DDBJ databases">
        <title>Complete genome of Antarctic heterotrophic bacterium Hymenobacter nivis.</title>
        <authorList>
            <person name="Terashima M."/>
        </authorList>
    </citation>
    <scope>NUCLEOTIDE SEQUENCE [LARGE SCALE GENOMIC DNA]</scope>
    <source>
        <strain evidence="2">NBRC 111535</strain>
    </source>
</reference>
<organism evidence="1 2">
    <name type="scientific">Hymenobacter nivis</name>
    <dbReference type="NCBI Taxonomy" id="1850093"/>
    <lineage>
        <taxon>Bacteria</taxon>
        <taxon>Pseudomonadati</taxon>
        <taxon>Bacteroidota</taxon>
        <taxon>Cytophagia</taxon>
        <taxon>Cytophagales</taxon>
        <taxon>Hymenobacteraceae</taxon>
        <taxon>Hymenobacter</taxon>
    </lineage>
</organism>
<gene>
    <name evidence="1" type="ORF">DDQ68_18365</name>
</gene>
<sequence>MKKRLRKKKYQGEFTTVYWKLIFEFRFDLPRGRLQEVREALFEFLDTNGLSWSG</sequence>
<evidence type="ECO:0000313" key="1">
    <source>
        <dbReference type="EMBL" id="AWM34573.1"/>
    </source>
</evidence>
<dbReference type="Proteomes" id="UP000245999">
    <property type="component" value="Chromosome"/>
</dbReference>
<dbReference type="EMBL" id="CP029145">
    <property type="protein sequence ID" value="AWM34573.1"/>
    <property type="molecule type" value="Genomic_DNA"/>
</dbReference>
<name>A0A2Z3GL81_9BACT</name>